<feature type="compositionally biased region" description="Pro residues" evidence="1">
    <location>
        <begin position="80"/>
        <end position="89"/>
    </location>
</feature>
<dbReference type="Proteomes" id="UP000765509">
    <property type="component" value="Unassembled WGS sequence"/>
</dbReference>
<reference evidence="2" key="1">
    <citation type="submission" date="2021-03" db="EMBL/GenBank/DDBJ databases">
        <title>Draft genome sequence of rust myrtle Austropuccinia psidii MF-1, a brazilian biotype.</title>
        <authorList>
            <person name="Quecine M.C."/>
            <person name="Pachon D.M.R."/>
            <person name="Bonatelli M.L."/>
            <person name="Correr F.H."/>
            <person name="Franceschini L.M."/>
            <person name="Leite T.F."/>
            <person name="Margarido G.R.A."/>
            <person name="Almeida C.A."/>
            <person name="Ferrarezi J.A."/>
            <person name="Labate C.A."/>
        </authorList>
    </citation>
    <scope>NUCLEOTIDE SEQUENCE</scope>
    <source>
        <strain evidence="2">MF-1</strain>
    </source>
</reference>
<gene>
    <name evidence="2" type="ORF">O181_109907</name>
</gene>
<evidence type="ECO:0000256" key="1">
    <source>
        <dbReference type="SAM" id="MobiDB-lite"/>
    </source>
</evidence>
<name>A0A9Q3JX08_9BASI</name>
<feature type="region of interest" description="Disordered" evidence="1">
    <location>
        <begin position="26"/>
        <end position="97"/>
    </location>
</feature>
<sequence>MGFKHQIKLSFYSLIHFRSHNHTDFFPLRIEQNPPNPPQQDSPVPHMPREQTLRQPTPGPSGTRWLEDLSREPSQHDEPPIPAPSPSSEPPEDVPTC</sequence>
<feature type="compositionally biased region" description="Basic and acidic residues" evidence="1">
    <location>
        <begin position="65"/>
        <end position="79"/>
    </location>
</feature>
<accession>A0A9Q3JX08</accession>
<evidence type="ECO:0000313" key="2">
    <source>
        <dbReference type="EMBL" id="MBW0570192.1"/>
    </source>
</evidence>
<protein>
    <submittedName>
        <fullName evidence="2">Uncharacterized protein</fullName>
    </submittedName>
</protein>
<evidence type="ECO:0000313" key="3">
    <source>
        <dbReference type="Proteomes" id="UP000765509"/>
    </source>
</evidence>
<comment type="caution">
    <text evidence="2">The sequence shown here is derived from an EMBL/GenBank/DDBJ whole genome shotgun (WGS) entry which is preliminary data.</text>
</comment>
<organism evidence="2 3">
    <name type="scientific">Austropuccinia psidii MF-1</name>
    <dbReference type="NCBI Taxonomy" id="1389203"/>
    <lineage>
        <taxon>Eukaryota</taxon>
        <taxon>Fungi</taxon>
        <taxon>Dikarya</taxon>
        <taxon>Basidiomycota</taxon>
        <taxon>Pucciniomycotina</taxon>
        <taxon>Pucciniomycetes</taxon>
        <taxon>Pucciniales</taxon>
        <taxon>Sphaerophragmiaceae</taxon>
        <taxon>Austropuccinia</taxon>
    </lineage>
</organism>
<proteinExistence type="predicted"/>
<dbReference type="AlphaFoldDB" id="A0A9Q3JX08"/>
<keyword evidence="3" id="KW-1185">Reference proteome</keyword>
<dbReference type="EMBL" id="AVOT02085799">
    <property type="protein sequence ID" value="MBW0570192.1"/>
    <property type="molecule type" value="Genomic_DNA"/>
</dbReference>